<organism evidence="1 2">
    <name type="scientific">Geobacillus subterraneus</name>
    <dbReference type="NCBI Taxonomy" id="129338"/>
    <lineage>
        <taxon>Bacteria</taxon>
        <taxon>Bacillati</taxon>
        <taxon>Bacillota</taxon>
        <taxon>Bacilli</taxon>
        <taxon>Bacillales</taxon>
        <taxon>Anoxybacillaceae</taxon>
        <taxon>Geobacillus</taxon>
    </lineage>
</organism>
<keyword evidence="2" id="KW-1185">Reference proteome</keyword>
<protein>
    <submittedName>
        <fullName evidence="1">Uncharacterized protein</fullName>
    </submittedName>
</protein>
<evidence type="ECO:0000313" key="1">
    <source>
        <dbReference type="EMBL" id="BBW98827.1"/>
    </source>
</evidence>
<dbReference type="InterPro" id="IPR036188">
    <property type="entry name" value="FAD/NAD-bd_sf"/>
</dbReference>
<dbReference type="EMBL" id="AP022557">
    <property type="protein sequence ID" value="BBW98827.1"/>
    <property type="molecule type" value="Genomic_DNA"/>
</dbReference>
<accession>A0A679FXI2</accession>
<gene>
    <name evidence="1" type="ORF">GsuE55_36600</name>
</gene>
<proteinExistence type="predicted"/>
<dbReference type="AlphaFoldDB" id="A0A679FXI2"/>
<reference evidence="2" key="1">
    <citation type="journal article" date="2020" name="Microbiol. Resour. Announc.">
        <title>Complete Genome Sequence of Geobacillus sp. Strain E55-1, Isolated from Mine Geyser in Japan.</title>
        <authorList>
            <person name="Miyazaki K."/>
            <person name="Hase E."/>
            <person name="Tokito N."/>
        </authorList>
    </citation>
    <scope>NUCLEOTIDE SEQUENCE [LARGE SCALE GENOMIC DNA]</scope>
    <source>
        <strain evidence="2">E55-1</strain>
    </source>
</reference>
<dbReference type="Proteomes" id="UP000501421">
    <property type="component" value="Chromosome"/>
</dbReference>
<dbReference type="Gene3D" id="3.50.50.60">
    <property type="entry name" value="FAD/NAD(P)-binding domain"/>
    <property type="match status" value="1"/>
</dbReference>
<sequence>MGAYYAGTHDGLPIIGVYDEYPNCYFVYAYGDNEAVYSMVLAKCLRDWIALPLYVLPEPKSLVKQSNL</sequence>
<name>A0A679FXI2_9BACL</name>
<evidence type="ECO:0000313" key="2">
    <source>
        <dbReference type="Proteomes" id="UP000501421"/>
    </source>
</evidence>